<evidence type="ECO:0000313" key="17">
    <source>
        <dbReference type="Proteomes" id="UP000576082"/>
    </source>
</evidence>
<keyword evidence="10" id="KW-0804">Transcription</keyword>
<keyword evidence="7" id="KW-0067">ATP-binding</keyword>
<dbReference type="InterPro" id="IPR005467">
    <property type="entry name" value="His_kinase_dom"/>
</dbReference>
<dbReference type="InterPro" id="IPR011123">
    <property type="entry name" value="Y_Y_Y"/>
</dbReference>
<evidence type="ECO:0000256" key="4">
    <source>
        <dbReference type="ARBA" id="ARBA00022679"/>
    </source>
</evidence>
<dbReference type="InterPro" id="IPR003594">
    <property type="entry name" value="HATPase_dom"/>
</dbReference>
<dbReference type="SUPFAM" id="SSF63829">
    <property type="entry name" value="Calcium-dependent phosphotriesterase"/>
    <property type="match status" value="2"/>
</dbReference>
<comment type="catalytic activity">
    <reaction evidence="1">
        <text>ATP + protein L-histidine = ADP + protein N-phospho-L-histidine.</text>
        <dbReference type="EC" id="2.7.13.3"/>
    </reaction>
</comment>
<dbReference type="PROSITE" id="PS50110">
    <property type="entry name" value="RESPONSE_REGULATORY"/>
    <property type="match status" value="1"/>
</dbReference>
<evidence type="ECO:0000256" key="9">
    <source>
        <dbReference type="ARBA" id="ARBA00023015"/>
    </source>
</evidence>
<evidence type="ECO:0000256" key="3">
    <source>
        <dbReference type="ARBA" id="ARBA00022553"/>
    </source>
</evidence>
<dbReference type="Gene3D" id="3.40.50.2300">
    <property type="match status" value="1"/>
</dbReference>
<keyword evidence="3 11" id="KW-0597">Phosphoprotein</keyword>
<dbReference type="InterPro" id="IPR004358">
    <property type="entry name" value="Sig_transdc_His_kin-like_C"/>
</dbReference>
<feature type="modified residue" description="4-aspartylphosphate" evidence="11">
    <location>
        <position position="1181"/>
    </location>
</feature>
<dbReference type="InterPro" id="IPR013783">
    <property type="entry name" value="Ig-like_fold"/>
</dbReference>
<dbReference type="Proteomes" id="UP000576082">
    <property type="component" value="Unassembled WGS sequence"/>
</dbReference>
<dbReference type="SMART" id="SM00388">
    <property type="entry name" value="HisKA"/>
    <property type="match status" value="1"/>
</dbReference>
<keyword evidence="12" id="KW-0472">Membrane</keyword>
<sequence>MISNYFTSAKFNFSKNHILFIVLLHFSISQRWYASSVQELNYEIKKVKDIAQLDIRDVFKDSKGFLWLATSDGLVRYNGLDSKIYRVGKSENTIGSNMIRKITEDKWGNIWVSTFGKGLSKLDIKKEKFTNYTMESEEDYRIETNDISSFLIDDHCVWIGNWDRLIRVQLDDENDKIKGSTSIPLSEIDHSLHQVVVQTIFKGKGNEIWLGLNTGLVRINNSLQDLHLIDYDKTSGNVSDMTYCEEQIITSGEFISLLKRNNQSEFYLRDLTYNSGQTIAYQDGVLWVGNRKGVFAYTYHQQQLQLLKHFQTSSNNGKSHHPVTSISIDKNQVWVATTGGGVYCISDPNRLFEHYQQTNKNSLFDDHIKAIFEDSKQNLWIGTEIGGLNYLIGKNKYNYENGFGQLSVKNYPVGNNRVYAIAEQHLPLSTIRDRLIWLGTTFPTFLVALDPNTMKLLPQSPLAKQLGFVFDIEVQNDSVLWLGTYNEGLWRLETNQNGEIRSAQQFDSNKENGGLTSDIIRSILLDSNGNLFIGTDKGLNFLPKEELPKQHPKIYTFREGKTKYDLPSEYLLKIFEAKNGTIWIGTIGGGLIHFDAIEEDKRIVFNAITTEEGLVSNSIKSMEEDEKGCLWLSSNQGLIKYDPVSHKFVNYYESDGLQANEFEDLVSCRRKDGQMLFGGVNGLNTFYPSQIVNDSTRPNLYFSELQILNETIAPNKKYGQRVILKNSIEHTDKINLSHSQNSFTLSFEAFQFNSQHKVKFRYKLEGFDEKWTVTRNDSRQAKYTNIPAGKYTLKVNAANSDEVWLDQPIVLEINIARHPLLSVWALVLYGCCFVFLSGFIFTIYNRIRKQKREVFIAELEKKNAEEAAQSKLRFFTNISHEFRTPLTLITIPLDRLINAIDLTANERNQQLKIIKYNADLMLRLVNQILDFRKLEQNKIQLSMQSINIVKFINTIFDGFQPLAENKEVTLQFTAEQDEINMSFDPDFLEKIVNNLLSNAIKFTPKKGVVTLAIQSFQNKVLIKVSDTGIGINENDQQHLFKRYFQKSERNKFYRNGSGIGLNLIKNLVELHNGTIEVDSEEGKGATFKVYLPKINEGTITEELSKEMYIEEAPQRFSIETIKDELLTSSNKYTFLIVEDNEELRATIASIFNKNHRVIEAEDGLQGHQQCVEHLPDIVISDVMMPKMNGLELLHTIKNDLKVSHIPVILLTAKSTNENKIEGLMEGADAYVSKPFDQNVLYSMAFSILKNRERLIEKFDREIKINPSLISKTAPDVAFINKILSIIENNLDDTSFNVDKLAVEYGLSRNHLNKKIKALTGETTVVFIRNIRLKHAAELFRNGNTNISEVTWKVGYSDLGTFRKRFKEKFGVSPSEFVQEVERKV</sequence>
<dbReference type="InterPro" id="IPR036097">
    <property type="entry name" value="HisK_dim/P_sf"/>
</dbReference>
<dbReference type="Gene3D" id="1.10.287.130">
    <property type="match status" value="1"/>
</dbReference>
<dbReference type="Pfam" id="PF00072">
    <property type="entry name" value="Response_reg"/>
    <property type="match status" value="1"/>
</dbReference>
<dbReference type="PROSITE" id="PS50109">
    <property type="entry name" value="HIS_KIN"/>
    <property type="match status" value="1"/>
</dbReference>
<dbReference type="SUPFAM" id="SSF52172">
    <property type="entry name" value="CheY-like"/>
    <property type="match status" value="1"/>
</dbReference>
<dbReference type="PROSITE" id="PS01124">
    <property type="entry name" value="HTH_ARAC_FAMILY_2"/>
    <property type="match status" value="1"/>
</dbReference>
<comment type="caution">
    <text evidence="16">The sequence shown here is derived from an EMBL/GenBank/DDBJ whole genome shotgun (WGS) entry which is preliminary data.</text>
</comment>
<dbReference type="SMART" id="SM00448">
    <property type="entry name" value="REC"/>
    <property type="match status" value="1"/>
</dbReference>
<evidence type="ECO:0000256" key="5">
    <source>
        <dbReference type="ARBA" id="ARBA00022741"/>
    </source>
</evidence>
<keyword evidence="8" id="KW-0902">Two-component regulatory system</keyword>
<dbReference type="PANTHER" id="PTHR43547">
    <property type="entry name" value="TWO-COMPONENT HISTIDINE KINASE"/>
    <property type="match status" value="1"/>
</dbReference>
<dbReference type="SUPFAM" id="SSF46689">
    <property type="entry name" value="Homeodomain-like"/>
    <property type="match status" value="1"/>
</dbReference>
<dbReference type="InterPro" id="IPR015943">
    <property type="entry name" value="WD40/YVTN_repeat-like_dom_sf"/>
</dbReference>
<keyword evidence="12" id="KW-0812">Transmembrane</keyword>
<dbReference type="SMART" id="SM00387">
    <property type="entry name" value="HATPase_c"/>
    <property type="match status" value="1"/>
</dbReference>
<evidence type="ECO:0000256" key="8">
    <source>
        <dbReference type="ARBA" id="ARBA00023012"/>
    </source>
</evidence>
<gene>
    <name evidence="16" type="ORF">HHU12_25845</name>
</gene>
<keyword evidence="4" id="KW-0808">Transferase</keyword>
<dbReference type="Gene3D" id="2.60.40.10">
    <property type="entry name" value="Immunoglobulins"/>
    <property type="match status" value="1"/>
</dbReference>
<dbReference type="InterPro" id="IPR011047">
    <property type="entry name" value="Quinoprotein_ADH-like_sf"/>
</dbReference>
<evidence type="ECO:0000256" key="1">
    <source>
        <dbReference type="ARBA" id="ARBA00000085"/>
    </source>
</evidence>
<name>A0A7X9RZ55_9BACT</name>
<dbReference type="PANTHER" id="PTHR43547:SF2">
    <property type="entry name" value="HYBRID SIGNAL TRANSDUCTION HISTIDINE KINASE C"/>
    <property type="match status" value="1"/>
</dbReference>
<evidence type="ECO:0000256" key="12">
    <source>
        <dbReference type="SAM" id="Phobius"/>
    </source>
</evidence>
<dbReference type="Pfam" id="PF12833">
    <property type="entry name" value="HTH_18"/>
    <property type="match status" value="1"/>
</dbReference>
<evidence type="ECO:0000313" key="16">
    <source>
        <dbReference type="EMBL" id="NME71415.1"/>
    </source>
</evidence>
<evidence type="ECO:0000256" key="7">
    <source>
        <dbReference type="ARBA" id="ARBA00022840"/>
    </source>
</evidence>
<dbReference type="InterPro" id="IPR001789">
    <property type="entry name" value="Sig_transdc_resp-reg_receiver"/>
</dbReference>
<evidence type="ECO:0000256" key="2">
    <source>
        <dbReference type="ARBA" id="ARBA00012438"/>
    </source>
</evidence>
<evidence type="ECO:0000256" key="11">
    <source>
        <dbReference type="PROSITE-ProRule" id="PRU00169"/>
    </source>
</evidence>
<feature type="domain" description="Histidine kinase" evidence="14">
    <location>
        <begin position="877"/>
        <end position="1095"/>
    </location>
</feature>
<evidence type="ECO:0000259" key="15">
    <source>
        <dbReference type="PROSITE" id="PS50110"/>
    </source>
</evidence>
<keyword evidence="12" id="KW-1133">Transmembrane helix</keyword>
<dbReference type="InterPro" id="IPR011110">
    <property type="entry name" value="Reg_prop"/>
</dbReference>
<dbReference type="Gene3D" id="2.130.10.10">
    <property type="entry name" value="YVTN repeat-like/Quinoprotein amine dehydrogenase"/>
    <property type="match status" value="2"/>
</dbReference>
<dbReference type="FunFam" id="3.30.565.10:FF:000037">
    <property type="entry name" value="Hybrid sensor histidine kinase/response regulator"/>
    <property type="match status" value="1"/>
</dbReference>
<proteinExistence type="predicted"/>
<feature type="domain" description="HTH araC/xylS-type" evidence="13">
    <location>
        <begin position="1280"/>
        <end position="1379"/>
    </location>
</feature>
<dbReference type="GO" id="GO:0003700">
    <property type="term" value="F:DNA-binding transcription factor activity"/>
    <property type="evidence" value="ECO:0007669"/>
    <property type="project" value="InterPro"/>
</dbReference>
<dbReference type="InterPro" id="IPR018060">
    <property type="entry name" value="HTH_AraC"/>
</dbReference>
<keyword evidence="6" id="KW-0418">Kinase</keyword>
<dbReference type="GO" id="GO:0043565">
    <property type="term" value="F:sequence-specific DNA binding"/>
    <property type="evidence" value="ECO:0007669"/>
    <property type="project" value="InterPro"/>
</dbReference>
<dbReference type="EMBL" id="JABANE010000097">
    <property type="protein sequence ID" value="NME71415.1"/>
    <property type="molecule type" value="Genomic_DNA"/>
</dbReference>
<dbReference type="CDD" id="cd17574">
    <property type="entry name" value="REC_OmpR"/>
    <property type="match status" value="1"/>
</dbReference>
<feature type="transmembrane region" description="Helical" evidence="12">
    <location>
        <begin position="821"/>
        <end position="844"/>
    </location>
</feature>
<dbReference type="InterPro" id="IPR011006">
    <property type="entry name" value="CheY-like_superfamily"/>
</dbReference>
<protein>
    <recommendedName>
        <fullName evidence="2">histidine kinase</fullName>
        <ecNumber evidence="2">2.7.13.3</ecNumber>
    </recommendedName>
</protein>
<keyword evidence="5" id="KW-0547">Nucleotide-binding</keyword>
<dbReference type="EC" id="2.7.13.3" evidence="2"/>
<dbReference type="Gene3D" id="1.10.10.60">
    <property type="entry name" value="Homeodomain-like"/>
    <property type="match status" value="1"/>
</dbReference>
<dbReference type="Pfam" id="PF02518">
    <property type="entry name" value="HATPase_c"/>
    <property type="match status" value="1"/>
</dbReference>
<dbReference type="CDD" id="cd00082">
    <property type="entry name" value="HisKA"/>
    <property type="match status" value="1"/>
</dbReference>
<keyword evidence="9" id="KW-0805">Transcription regulation</keyword>
<dbReference type="GO" id="GO:0000155">
    <property type="term" value="F:phosphorelay sensor kinase activity"/>
    <property type="evidence" value="ECO:0007669"/>
    <property type="project" value="InterPro"/>
</dbReference>
<organism evidence="16 17">
    <name type="scientific">Flammeovirga aprica JL-4</name>
    <dbReference type="NCBI Taxonomy" id="694437"/>
    <lineage>
        <taxon>Bacteria</taxon>
        <taxon>Pseudomonadati</taxon>
        <taxon>Bacteroidota</taxon>
        <taxon>Cytophagia</taxon>
        <taxon>Cytophagales</taxon>
        <taxon>Flammeovirgaceae</taxon>
        <taxon>Flammeovirga</taxon>
    </lineage>
</organism>
<dbReference type="InterPro" id="IPR003661">
    <property type="entry name" value="HisK_dim/P_dom"/>
</dbReference>
<evidence type="ECO:0000259" key="13">
    <source>
        <dbReference type="PROSITE" id="PS01124"/>
    </source>
</evidence>
<dbReference type="InterPro" id="IPR009057">
    <property type="entry name" value="Homeodomain-like_sf"/>
</dbReference>
<feature type="domain" description="Response regulatory" evidence="15">
    <location>
        <begin position="1133"/>
        <end position="1248"/>
    </location>
</feature>
<dbReference type="InterPro" id="IPR036890">
    <property type="entry name" value="HATPase_C_sf"/>
</dbReference>
<dbReference type="SUPFAM" id="SSF55874">
    <property type="entry name" value="ATPase domain of HSP90 chaperone/DNA topoisomerase II/histidine kinase"/>
    <property type="match status" value="1"/>
</dbReference>
<dbReference type="SUPFAM" id="SSF50998">
    <property type="entry name" value="Quinoprotein alcohol dehydrogenase-like"/>
    <property type="match status" value="1"/>
</dbReference>
<dbReference type="PRINTS" id="PR00344">
    <property type="entry name" value="BCTRLSENSOR"/>
</dbReference>
<dbReference type="Gene3D" id="3.30.565.10">
    <property type="entry name" value="Histidine kinase-like ATPase, C-terminal domain"/>
    <property type="match status" value="1"/>
</dbReference>
<dbReference type="GO" id="GO:0005524">
    <property type="term" value="F:ATP binding"/>
    <property type="evidence" value="ECO:0007669"/>
    <property type="project" value="UniProtKB-KW"/>
</dbReference>
<reference evidence="16 17" key="1">
    <citation type="submission" date="2020-04" db="EMBL/GenBank/DDBJ databases">
        <title>Flammeovirga sp. SR4, a novel species isolated from seawater.</title>
        <authorList>
            <person name="Wang X."/>
        </authorList>
    </citation>
    <scope>NUCLEOTIDE SEQUENCE [LARGE SCALE GENOMIC DNA]</scope>
    <source>
        <strain evidence="16 17">ATCC 23126</strain>
    </source>
</reference>
<accession>A0A7X9RZ55</accession>
<dbReference type="SMART" id="SM00342">
    <property type="entry name" value="HTH_ARAC"/>
    <property type="match status" value="1"/>
</dbReference>
<dbReference type="Pfam" id="PF07494">
    <property type="entry name" value="Reg_prop"/>
    <property type="match status" value="2"/>
</dbReference>
<dbReference type="RefSeq" id="WP_169659631.1">
    <property type="nucleotide sequence ID" value="NZ_JABANE010000097.1"/>
</dbReference>
<evidence type="ECO:0000259" key="14">
    <source>
        <dbReference type="PROSITE" id="PS50109"/>
    </source>
</evidence>
<evidence type="ECO:0000256" key="6">
    <source>
        <dbReference type="ARBA" id="ARBA00022777"/>
    </source>
</evidence>
<dbReference type="Pfam" id="PF07495">
    <property type="entry name" value="Y_Y_Y"/>
    <property type="match status" value="1"/>
</dbReference>
<dbReference type="FunFam" id="1.10.287.130:FF:000045">
    <property type="entry name" value="Two-component system sensor histidine kinase/response regulator"/>
    <property type="match status" value="1"/>
</dbReference>
<dbReference type="SUPFAM" id="SSF47384">
    <property type="entry name" value="Homodimeric domain of signal transducing histidine kinase"/>
    <property type="match status" value="1"/>
</dbReference>
<evidence type="ECO:0000256" key="10">
    <source>
        <dbReference type="ARBA" id="ARBA00023163"/>
    </source>
</evidence>
<keyword evidence="17" id="KW-1185">Reference proteome</keyword>
<dbReference type="Pfam" id="PF00512">
    <property type="entry name" value="HisKA"/>
    <property type="match status" value="1"/>
</dbReference>